<dbReference type="GO" id="GO:0016987">
    <property type="term" value="F:sigma factor activity"/>
    <property type="evidence" value="ECO:0007669"/>
    <property type="project" value="UniProtKB-KW"/>
</dbReference>
<dbReference type="NCBIfam" id="TIGR02937">
    <property type="entry name" value="sigma70-ECF"/>
    <property type="match status" value="1"/>
</dbReference>
<keyword evidence="4" id="KW-0731">Sigma factor</keyword>
<dbReference type="Proteomes" id="UP000006281">
    <property type="component" value="Chromosome"/>
</dbReference>
<dbReference type="Gene3D" id="3.10.450.50">
    <property type="match status" value="1"/>
</dbReference>
<evidence type="ECO:0000259" key="7">
    <source>
        <dbReference type="Pfam" id="PF08281"/>
    </source>
</evidence>
<dbReference type="NCBIfam" id="TIGR02960">
    <property type="entry name" value="SigX5"/>
    <property type="match status" value="1"/>
</dbReference>
<dbReference type="EMBL" id="HE804045">
    <property type="protein sequence ID" value="CCH30875.1"/>
    <property type="molecule type" value="Genomic_DNA"/>
</dbReference>
<dbReference type="InterPro" id="IPR013249">
    <property type="entry name" value="RNA_pol_sigma70_r4_t2"/>
</dbReference>
<dbReference type="PANTHER" id="PTHR30173:SF36">
    <property type="entry name" value="ECF RNA POLYMERASE SIGMA FACTOR SIGJ"/>
    <property type="match status" value="1"/>
</dbReference>
<dbReference type="Gene3D" id="1.10.1740.10">
    <property type="match status" value="1"/>
</dbReference>
<dbReference type="SUPFAM" id="SSF88659">
    <property type="entry name" value="Sigma3 and sigma4 domains of RNA polymerase sigma factors"/>
    <property type="match status" value="1"/>
</dbReference>
<evidence type="ECO:0000256" key="2">
    <source>
        <dbReference type="ARBA" id="ARBA00011344"/>
    </source>
</evidence>
<comment type="similarity">
    <text evidence="1">Belongs to the sigma-70 factor family. ECF subfamily.</text>
</comment>
<accession>K0JSZ0</accession>
<keyword evidence="10" id="KW-1185">Reference proteome</keyword>
<dbReference type="SUPFAM" id="SSF88946">
    <property type="entry name" value="Sigma2 domain of RNA polymerase sigma factors"/>
    <property type="match status" value="1"/>
</dbReference>
<dbReference type="InterPro" id="IPR013324">
    <property type="entry name" value="RNA_pol_sigma_r3/r4-like"/>
</dbReference>
<dbReference type="Pfam" id="PF04542">
    <property type="entry name" value="Sigma70_r2"/>
    <property type="match status" value="1"/>
</dbReference>
<dbReference type="HOGENOM" id="CLU_043648_0_0_11"/>
<dbReference type="Gene3D" id="1.10.10.10">
    <property type="entry name" value="Winged helix-like DNA-binding domain superfamily/Winged helix DNA-binding domain"/>
    <property type="match status" value="1"/>
</dbReference>
<dbReference type="InterPro" id="IPR052704">
    <property type="entry name" value="ECF_Sigma-70_Domain"/>
</dbReference>
<proteinExistence type="inferred from homology"/>
<dbReference type="BioCyc" id="SESP1179773:BN6_RS17340-MONOMER"/>
<evidence type="ECO:0000256" key="4">
    <source>
        <dbReference type="ARBA" id="ARBA00023082"/>
    </source>
</evidence>
<dbReference type="CDD" id="cd06171">
    <property type="entry name" value="Sigma70_r4"/>
    <property type="match status" value="1"/>
</dbReference>
<name>K0JSZ0_SACES</name>
<evidence type="ECO:0000256" key="5">
    <source>
        <dbReference type="ARBA" id="ARBA00023163"/>
    </source>
</evidence>
<dbReference type="Pfam" id="PF08281">
    <property type="entry name" value="Sigma70_r4_2"/>
    <property type="match status" value="1"/>
</dbReference>
<keyword evidence="5" id="KW-0804">Transcription</keyword>
<dbReference type="InterPro" id="IPR037401">
    <property type="entry name" value="SnoaL-like"/>
</dbReference>
<dbReference type="InterPro" id="IPR014284">
    <property type="entry name" value="RNA_pol_sigma-70_dom"/>
</dbReference>
<evidence type="ECO:0000313" key="9">
    <source>
        <dbReference type="EMBL" id="CCH30875.1"/>
    </source>
</evidence>
<dbReference type="InterPro" id="IPR036388">
    <property type="entry name" value="WH-like_DNA-bd_sf"/>
</dbReference>
<evidence type="ECO:0000259" key="6">
    <source>
        <dbReference type="Pfam" id="PF04542"/>
    </source>
</evidence>
<dbReference type="SUPFAM" id="SSF54427">
    <property type="entry name" value="NTF2-like"/>
    <property type="match status" value="1"/>
</dbReference>
<dbReference type="PANTHER" id="PTHR30173">
    <property type="entry name" value="SIGMA 19 FACTOR"/>
    <property type="match status" value="1"/>
</dbReference>
<dbReference type="Pfam" id="PF12680">
    <property type="entry name" value="SnoaL_2"/>
    <property type="match status" value="1"/>
</dbReference>
<protein>
    <submittedName>
        <fullName evidence="9">ECF subfamily RNA polymerase sigma-24 subunit</fullName>
    </submittedName>
</protein>
<organism evidence="9 10">
    <name type="scientific">Saccharothrix espanaensis (strain ATCC 51144 / DSM 44229 / JCM 9112 / NBRC 15066 / NRRL 15764)</name>
    <dbReference type="NCBI Taxonomy" id="1179773"/>
    <lineage>
        <taxon>Bacteria</taxon>
        <taxon>Bacillati</taxon>
        <taxon>Actinomycetota</taxon>
        <taxon>Actinomycetes</taxon>
        <taxon>Pseudonocardiales</taxon>
        <taxon>Pseudonocardiaceae</taxon>
        <taxon>Saccharothrix</taxon>
    </lineage>
</organism>
<sequence length="332" mass="36520">MAVGGGARHERRAGRRVVVWCADDHRCPFRAVRPDRPVTGGAHRPDRLSVEDLVQEVFLRARRAYGDFERRASVRAWLYRIATGVCLDAVEGRARRPLPTGLGPAADPSAEVAGVDLPWLEPVPDALVGVDPRTVVTTRESVRLTFVAALQHLSPRQRAVLVLREVLQWPAVDVARMLDTSTAAVNSLLQRARGQLDRVAPRRDEVVEPAAANRRPAEYVAAWERADVAAIVAVLTVDASWEMPPLDAWYRGRDDIVHHLRHHCPVRPGQARLVPVAANGQPAFATYAPDGDGCRRAAFLQVLTLADTGIRTVHAFLDVRHFASFGLPPVLP</sequence>
<evidence type="ECO:0000313" key="10">
    <source>
        <dbReference type="Proteomes" id="UP000006281"/>
    </source>
</evidence>
<dbReference type="GO" id="GO:0003677">
    <property type="term" value="F:DNA binding"/>
    <property type="evidence" value="ECO:0007669"/>
    <property type="project" value="InterPro"/>
</dbReference>
<dbReference type="KEGG" id="sesp:BN6_35790"/>
<dbReference type="eggNOG" id="COG1595">
    <property type="taxonomic scope" value="Bacteria"/>
</dbReference>
<comment type="subunit">
    <text evidence="2">Interacts transiently with the RNA polymerase catalytic core formed by RpoA, RpoB, RpoC and RpoZ (2 alpha, 1 beta, 1 beta' and 1 omega subunit) to form the RNA polymerase holoenzyme that can initiate transcription.</text>
</comment>
<feature type="domain" description="RNA polymerase sigma factor 70 region 4 type 2" evidence="7">
    <location>
        <begin position="146"/>
        <end position="196"/>
    </location>
</feature>
<reference evidence="9 10" key="1">
    <citation type="journal article" date="2012" name="BMC Genomics">
        <title>Complete genome sequence of Saccharothrix espanaensis DSM 44229T and comparison to the other completely sequenced Pseudonocardiaceae.</title>
        <authorList>
            <person name="Strobel T."/>
            <person name="Al-Dilaimi A."/>
            <person name="Blom J."/>
            <person name="Gessner A."/>
            <person name="Kalinowski J."/>
            <person name="Luzhetska M."/>
            <person name="Puhler A."/>
            <person name="Szczepanowski R."/>
            <person name="Bechthold A."/>
            <person name="Ruckert C."/>
        </authorList>
    </citation>
    <scope>NUCLEOTIDE SEQUENCE [LARGE SCALE GENOMIC DNA]</scope>
    <source>
        <strain evidence="10">ATCC 51144 / DSM 44229 / JCM 9112 / NBRC 15066 / NRRL 15764</strain>
    </source>
</reference>
<dbReference type="STRING" id="1179773.BN6_35790"/>
<keyword evidence="3" id="KW-0805">Transcription regulation</keyword>
<dbReference type="AlphaFoldDB" id="K0JSZ0"/>
<feature type="domain" description="RNA polymerase sigma-70 region 2" evidence="6">
    <location>
        <begin position="45"/>
        <end position="95"/>
    </location>
</feature>
<gene>
    <name evidence="9" type="ordered locus">BN6_35790</name>
</gene>
<evidence type="ECO:0000256" key="3">
    <source>
        <dbReference type="ARBA" id="ARBA00023015"/>
    </source>
</evidence>
<dbReference type="PATRIC" id="fig|1179773.3.peg.3579"/>
<feature type="domain" description="SnoaL-like" evidence="8">
    <location>
        <begin position="218"/>
        <end position="307"/>
    </location>
</feature>
<dbReference type="GO" id="GO:0006352">
    <property type="term" value="P:DNA-templated transcription initiation"/>
    <property type="evidence" value="ECO:0007669"/>
    <property type="project" value="InterPro"/>
</dbReference>
<dbReference type="InterPro" id="IPR013325">
    <property type="entry name" value="RNA_pol_sigma_r2"/>
</dbReference>
<evidence type="ECO:0000259" key="8">
    <source>
        <dbReference type="Pfam" id="PF12680"/>
    </source>
</evidence>
<evidence type="ECO:0000256" key="1">
    <source>
        <dbReference type="ARBA" id="ARBA00010641"/>
    </source>
</evidence>
<dbReference type="InterPro" id="IPR032710">
    <property type="entry name" value="NTF2-like_dom_sf"/>
</dbReference>
<dbReference type="InterPro" id="IPR014305">
    <property type="entry name" value="RNA_pol_sigma-G_actinobac"/>
</dbReference>
<dbReference type="NCBIfam" id="NF006089">
    <property type="entry name" value="PRK08241.1"/>
    <property type="match status" value="1"/>
</dbReference>
<dbReference type="InterPro" id="IPR007627">
    <property type="entry name" value="RNA_pol_sigma70_r2"/>
</dbReference>